<comment type="caution">
    <text evidence="2">The sequence shown here is derived from an EMBL/GenBank/DDBJ whole genome shotgun (WGS) entry which is preliminary data.</text>
</comment>
<evidence type="ECO:0000313" key="3">
    <source>
        <dbReference type="Proteomes" id="UP001217089"/>
    </source>
</evidence>
<protein>
    <recommendedName>
        <fullName evidence="1">OTU domain-containing protein</fullName>
    </recommendedName>
</protein>
<dbReference type="Proteomes" id="UP001217089">
    <property type="component" value="Unassembled WGS sequence"/>
</dbReference>
<organism evidence="2 3">
    <name type="scientific">Tegillarca granosa</name>
    <name type="common">Malaysian cockle</name>
    <name type="synonym">Anadara granosa</name>
    <dbReference type="NCBI Taxonomy" id="220873"/>
    <lineage>
        <taxon>Eukaryota</taxon>
        <taxon>Metazoa</taxon>
        <taxon>Spiralia</taxon>
        <taxon>Lophotrochozoa</taxon>
        <taxon>Mollusca</taxon>
        <taxon>Bivalvia</taxon>
        <taxon>Autobranchia</taxon>
        <taxon>Pteriomorphia</taxon>
        <taxon>Arcoida</taxon>
        <taxon>Arcoidea</taxon>
        <taxon>Arcidae</taxon>
        <taxon>Tegillarca</taxon>
    </lineage>
</organism>
<dbReference type="PANTHER" id="PTHR12419">
    <property type="entry name" value="OTU DOMAIN CONTAINING PROTEIN"/>
    <property type="match status" value="1"/>
</dbReference>
<dbReference type="InterPro" id="IPR038765">
    <property type="entry name" value="Papain-like_cys_pep_sf"/>
</dbReference>
<dbReference type="CDD" id="cd22755">
    <property type="entry name" value="OTU_CeDUB-like"/>
    <property type="match status" value="1"/>
</dbReference>
<dbReference type="Gene3D" id="3.90.70.80">
    <property type="match status" value="1"/>
</dbReference>
<keyword evidence="3" id="KW-1185">Reference proteome</keyword>
<dbReference type="EMBL" id="JARBDR010000640">
    <property type="protein sequence ID" value="KAJ8309785.1"/>
    <property type="molecule type" value="Genomic_DNA"/>
</dbReference>
<name>A0ABQ9EX91_TEGGR</name>
<feature type="domain" description="OTU" evidence="1">
    <location>
        <begin position="63"/>
        <end position="196"/>
    </location>
</feature>
<evidence type="ECO:0000259" key="1">
    <source>
        <dbReference type="PROSITE" id="PS50802"/>
    </source>
</evidence>
<dbReference type="Pfam" id="PF02338">
    <property type="entry name" value="OTU"/>
    <property type="match status" value="1"/>
</dbReference>
<gene>
    <name evidence="2" type="ORF">KUTeg_011650</name>
</gene>
<reference evidence="2 3" key="1">
    <citation type="submission" date="2022-12" db="EMBL/GenBank/DDBJ databases">
        <title>Chromosome-level genome of Tegillarca granosa.</title>
        <authorList>
            <person name="Kim J."/>
        </authorList>
    </citation>
    <scope>NUCLEOTIDE SEQUENCE [LARGE SCALE GENOMIC DNA]</scope>
    <source>
        <strain evidence="2">Teg-2019</strain>
        <tissue evidence="2">Adductor muscle</tissue>
    </source>
</reference>
<sequence>MDFKEEDKYSFHKDDDLSHPKLRAFHPVSRDWQEIQSKRLGLQVVKHNKYGPPKNYNDKSPPKDTISVRADGNCFFRAICVILTGAEDEHMKIREAVTKHVSDHPDMYRSFLQSRGGMSQYLSNMRRSREWATDVELLATATLLKTVIEVYFPYPVSKSETEYRWQTFKPLTNPDITYPVIYISNKHDHFDPVLDIDDWDLTHGHGQTSSDNHGLKTNYNSIYGEPKRHEKDQKQNHSHGAITF</sequence>
<dbReference type="InterPro" id="IPR050704">
    <property type="entry name" value="Peptidase_C85-like"/>
</dbReference>
<accession>A0ABQ9EX91</accession>
<evidence type="ECO:0000313" key="2">
    <source>
        <dbReference type="EMBL" id="KAJ8309785.1"/>
    </source>
</evidence>
<dbReference type="InterPro" id="IPR003323">
    <property type="entry name" value="OTU_dom"/>
</dbReference>
<proteinExistence type="predicted"/>
<dbReference type="SUPFAM" id="SSF54001">
    <property type="entry name" value="Cysteine proteinases"/>
    <property type="match status" value="1"/>
</dbReference>
<dbReference type="PROSITE" id="PS50802">
    <property type="entry name" value="OTU"/>
    <property type="match status" value="1"/>
</dbReference>